<organism evidence="2 3">
    <name type="scientific">Flavisolibacter ginsenosidimutans</name>
    <dbReference type="NCBI Taxonomy" id="661481"/>
    <lineage>
        <taxon>Bacteria</taxon>
        <taxon>Pseudomonadati</taxon>
        <taxon>Bacteroidota</taxon>
        <taxon>Chitinophagia</taxon>
        <taxon>Chitinophagales</taxon>
        <taxon>Chitinophagaceae</taxon>
        <taxon>Flavisolibacter</taxon>
    </lineage>
</organism>
<protein>
    <submittedName>
        <fullName evidence="2">Uncharacterized protein</fullName>
    </submittedName>
</protein>
<sequence>MIDNASSPTAGVTPDAKAEETETDLPYSLERLQPVPLSDAVLKQCRFVYHEYFKFWQLITGQDESRSEMDIDGDYNVIDFMRKPLVKKVASLHQLQNIYFMLKGKELAFQENA</sequence>
<dbReference type="KEGG" id="fgg:FSB75_19385"/>
<name>A0A5B8UN18_9BACT</name>
<dbReference type="AlphaFoldDB" id="A0A5B8UN18"/>
<keyword evidence="3" id="KW-1185">Reference proteome</keyword>
<dbReference type="Proteomes" id="UP000321204">
    <property type="component" value="Chromosome"/>
</dbReference>
<feature type="compositionally biased region" description="Polar residues" evidence="1">
    <location>
        <begin position="1"/>
        <end position="10"/>
    </location>
</feature>
<evidence type="ECO:0000313" key="3">
    <source>
        <dbReference type="Proteomes" id="UP000321204"/>
    </source>
</evidence>
<dbReference type="EMBL" id="CP042433">
    <property type="protein sequence ID" value="QEC57978.1"/>
    <property type="molecule type" value="Genomic_DNA"/>
</dbReference>
<dbReference type="RefSeq" id="WP_146790862.1">
    <property type="nucleotide sequence ID" value="NZ_BAABIO010000003.1"/>
</dbReference>
<accession>A0A5B8UN18</accession>
<gene>
    <name evidence="2" type="ORF">FSB75_19385</name>
</gene>
<evidence type="ECO:0000313" key="2">
    <source>
        <dbReference type="EMBL" id="QEC57978.1"/>
    </source>
</evidence>
<proteinExistence type="predicted"/>
<feature type="region of interest" description="Disordered" evidence="1">
    <location>
        <begin position="1"/>
        <end position="24"/>
    </location>
</feature>
<reference evidence="2 3" key="1">
    <citation type="journal article" date="2015" name="Int. J. Syst. Evol. Microbiol.">
        <title>Flavisolibacter ginsenosidimutans sp. nov., with ginsenoside-converting activity isolated from soil used for cultivating ginseng.</title>
        <authorList>
            <person name="Zhao Y."/>
            <person name="Liu Q."/>
            <person name="Kang M.S."/>
            <person name="Jin F."/>
            <person name="Yu H."/>
            <person name="Im W.T."/>
        </authorList>
    </citation>
    <scope>NUCLEOTIDE SEQUENCE [LARGE SCALE GENOMIC DNA]</scope>
    <source>
        <strain evidence="2 3">Gsoil 636</strain>
    </source>
</reference>
<dbReference type="OrthoDB" id="956134at2"/>
<evidence type="ECO:0000256" key="1">
    <source>
        <dbReference type="SAM" id="MobiDB-lite"/>
    </source>
</evidence>